<gene>
    <name evidence="1" type="ORF">LEP1GSC081_3895</name>
</gene>
<dbReference type="AlphaFoldDB" id="A0A0E2B4V0"/>
<dbReference type="EMBL" id="AHMY02000033">
    <property type="protein sequence ID" value="EKO16214.1"/>
    <property type="molecule type" value="Genomic_DNA"/>
</dbReference>
<sequence>MKIEYLDKSTSKKDPTAVLVGTTIKSRFYCKISKCRKGTIIIFIMKDRTISKFSLTLSLSLTKKLNERVIVPTHPKS</sequence>
<dbReference type="RefSeq" id="WP_004765115.1">
    <property type="nucleotide sequence ID" value="NZ_AHMY02000033.1"/>
</dbReference>
<evidence type="ECO:0000313" key="2">
    <source>
        <dbReference type="Proteomes" id="UP000006253"/>
    </source>
</evidence>
<organism evidence="1 2">
    <name type="scientific">Leptospira kirschneri str. H1</name>
    <dbReference type="NCBI Taxonomy" id="1049966"/>
    <lineage>
        <taxon>Bacteria</taxon>
        <taxon>Pseudomonadati</taxon>
        <taxon>Spirochaetota</taxon>
        <taxon>Spirochaetia</taxon>
        <taxon>Leptospirales</taxon>
        <taxon>Leptospiraceae</taxon>
        <taxon>Leptospira</taxon>
    </lineage>
</organism>
<comment type="caution">
    <text evidence="1">The sequence shown here is derived from an EMBL/GenBank/DDBJ whole genome shotgun (WGS) entry which is preliminary data.</text>
</comment>
<proteinExistence type="predicted"/>
<dbReference type="Proteomes" id="UP000006253">
    <property type="component" value="Unassembled WGS sequence"/>
</dbReference>
<reference evidence="1 2" key="1">
    <citation type="submission" date="2012-10" db="EMBL/GenBank/DDBJ databases">
        <authorList>
            <person name="Harkins D.M."/>
            <person name="Durkin A.S."/>
            <person name="Brinkac L.M."/>
            <person name="Selengut J.D."/>
            <person name="Sanka R."/>
            <person name="DePew J."/>
            <person name="Purushe J."/>
            <person name="Peacock S.J."/>
            <person name="Thaipadungpanit J."/>
            <person name="Wuthiekanun V.W."/>
            <person name="Day N.P."/>
            <person name="Vinetz J.M."/>
            <person name="Sutton G.G."/>
            <person name="Nelson W.C."/>
            <person name="Fouts D.E."/>
        </authorList>
    </citation>
    <scope>NUCLEOTIDE SEQUENCE [LARGE SCALE GENOMIC DNA]</scope>
    <source>
        <strain evidence="1 2">H1</strain>
    </source>
</reference>
<evidence type="ECO:0000313" key="1">
    <source>
        <dbReference type="EMBL" id="EKO16214.1"/>
    </source>
</evidence>
<protein>
    <submittedName>
        <fullName evidence="1">Uncharacterized protein</fullName>
    </submittedName>
</protein>
<accession>A0A0E2B4V0</accession>
<name>A0A0E2B4V0_9LEPT</name>